<evidence type="ECO:0000313" key="3">
    <source>
        <dbReference type="RefSeq" id="XP_030626809.1"/>
    </source>
</evidence>
<dbReference type="Pfam" id="PF14929">
    <property type="entry name" value="TAF1_subA"/>
    <property type="match status" value="1"/>
</dbReference>
<evidence type="ECO:0000313" key="2">
    <source>
        <dbReference type="Proteomes" id="UP000504632"/>
    </source>
</evidence>
<dbReference type="RefSeq" id="XP_030626809.1">
    <property type="nucleotide sequence ID" value="XM_030770949.1"/>
</dbReference>
<dbReference type="PANTHER" id="PTHR32122">
    <property type="entry name" value="TATA BOX-BINDING PROTEIN ASSOCIATED FACTOR RNA POLYMERASE I SUBUNIT A"/>
    <property type="match status" value="1"/>
</dbReference>
<dbReference type="Proteomes" id="UP000504632">
    <property type="component" value="Chromosome 4"/>
</dbReference>
<protein>
    <submittedName>
        <fullName evidence="3">TATA box-binding protein-associated factor RNA polymerase I subunit A</fullName>
    </submittedName>
</protein>
<keyword evidence="2" id="KW-1185">Reference proteome</keyword>
<dbReference type="GeneID" id="115809348"/>
<dbReference type="CTD" id="9015"/>
<dbReference type="InterPro" id="IPR052669">
    <property type="entry name" value="SL1/TIF-IB_Component"/>
</dbReference>
<reference evidence="3" key="1">
    <citation type="submission" date="2025-08" db="UniProtKB">
        <authorList>
            <consortium name="RefSeq"/>
        </authorList>
    </citation>
    <scope>IDENTIFICATION</scope>
</reference>
<dbReference type="PANTHER" id="PTHR32122:SF1">
    <property type="entry name" value="TATA BOX-BINDING PROTEIN-ASSOCIATED FACTOR RNA POLYMERASE I SUBUNIT A"/>
    <property type="match status" value="1"/>
</dbReference>
<dbReference type="AlphaFoldDB" id="A0A6J2V3G8"/>
<dbReference type="InterPro" id="IPR039495">
    <property type="entry name" value="TAF1A"/>
</dbReference>
<dbReference type="InParanoid" id="A0A6J2V3G8"/>
<dbReference type="OrthoDB" id="165342at2759"/>
<name>A0A6J2V3G8_CHACN</name>
<sequence>MDDIEAELNLPERDDSDSSDDEMNIKIHRGRKRLPLPSPFQETPKETGFQTSMRLCLNALREALLHHRWHEAAEYFSAYCQSLEHTSCTKRILAPEIVWRFGIEVLHHHPDSKHEDVICLYERMKNFGVKNYTKICLEQAFHLLLNGHFDEAKRHLSVAESWRYGKESLKQSLEMKLIHAYSGFLHYLSWCSKKQAFSDDDDAGTNHKMHGYFRQASVTLQETIKQPGVWDPFVLSYVNMLEYYNDLDGALSVLKDYAYDKDFPANPNAQVYLYQFLKRHKAPVDKLVKTLKVLHSLVPSHELMLEYCSLLLKSGDIQEALRVVMDLLEYSSWKRNLNAWKYLYHTLNTLKKRNQRQVGFTAWEERKDLWFNLHFRTYHARKDHLQSEELWLVKAAVLRKMGARTLHYCRCSSKDLNMT</sequence>
<proteinExistence type="predicted"/>
<evidence type="ECO:0000256" key="1">
    <source>
        <dbReference type="SAM" id="MobiDB-lite"/>
    </source>
</evidence>
<dbReference type="GO" id="GO:0000120">
    <property type="term" value="C:RNA polymerase I transcription regulator complex"/>
    <property type="evidence" value="ECO:0007669"/>
    <property type="project" value="InterPro"/>
</dbReference>
<feature type="region of interest" description="Disordered" evidence="1">
    <location>
        <begin position="1"/>
        <end position="22"/>
    </location>
</feature>
<dbReference type="GO" id="GO:0006360">
    <property type="term" value="P:transcription by RNA polymerase I"/>
    <property type="evidence" value="ECO:0007669"/>
    <property type="project" value="InterPro"/>
</dbReference>
<accession>A0A6J2V3G8</accession>
<gene>
    <name evidence="3" type="primary">taf1a</name>
</gene>
<organism evidence="2 3">
    <name type="scientific">Chanos chanos</name>
    <name type="common">Milkfish</name>
    <name type="synonym">Mugil chanos</name>
    <dbReference type="NCBI Taxonomy" id="29144"/>
    <lineage>
        <taxon>Eukaryota</taxon>
        <taxon>Metazoa</taxon>
        <taxon>Chordata</taxon>
        <taxon>Craniata</taxon>
        <taxon>Vertebrata</taxon>
        <taxon>Euteleostomi</taxon>
        <taxon>Actinopterygii</taxon>
        <taxon>Neopterygii</taxon>
        <taxon>Teleostei</taxon>
        <taxon>Ostariophysi</taxon>
        <taxon>Gonorynchiformes</taxon>
        <taxon>Chanidae</taxon>
        <taxon>Chanos</taxon>
    </lineage>
</organism>